<keyword evidence="1" id="KW-0472">Membrane</keyword>
<feature type="transmembrane region" description="Helical" evidence="1">
    <location>
        <begin position="152"/>
        <end position="174"/>
    </location>
</feature>
<feature type="transmembrane region" description="Helical" evidence="1">
    <location>
        <begin position="194"/>
        <end position="217"/>
    </location>
</feature>
<protein>
    <submittedName>
        <fullName evidence="2">Uncharacterized protein</fullName>
    </submittedName>
</protein>
<feature type="transmembrane region" description="Helical" evidence="1">
    <location>
        <begin position="84"/>
        <end position="105"/>
    </location>
</feature>
<name>A0A9D1CLE2_9FIRM</name>
<evidence type="ECO:0000313" key="3">
    <source>
        <dbReference type="Proteomes" id="UP000886796"/>
    </source>
</evidence>
<comment type="caution">
    <text evidence="2">The sequence shown here is derived from an EMBL/GenBank/DDBJ whole genome shotgun (WGS) entry which is preliminary data.</text>
</comment>
<evidence type="ECO:0000313" key="2">
    <source>
        <dbReference type="EMBL" id="HIQ67250.1"/>
    </source>
</evidence>
<feature type="transmembrane region" description="Helical" evidence="1">
    <location>
        <begin position="56"/>
        <end position="72"/>
    </location>
</feature>
<feature type="transmembrane region" description="Helical" evidence="1">
    <location>
        <begin position="111"/>
        <end position="132"/>
    </location>
</feature>
<feature type="transmembrane region" description="Helical" evidence="1">
    <location>
        <begin position="249"/>
        <end position="272"/>
    </location>
</feature>
<dbReference type="Proteomes" id="UP000886796">
    <property type="component" value="Unassembled WGS sequence"/>
</dbReference>
<dbReference type="AlphaFoldDB" id="A0A9D1CLE2"/>
<sequence length="312" mass="33765">MNKKPIIAGLVAVALVLFICSGILGAENSVAALCLPFTWTAAGLRKLSLSGSLGNSAAIALLVVLGLLPLALKWKKSWGLEDALLIFTSIAIWYTLYVLINPYILPDILSGTLGETLLCGSCYSLFLSWAVLRLLRSTRSMTGENFIKALGIFLYLCAATQVFLIASRASGLVTSWKFLESGNTMPGQNLLPSYLFLLGGFLVCVLEYGLNGWLLLLGARLTKDLSQDPYGEAACRKAEGLCAWCRRTLAVVLLSQTALNVAAVVFASRIYYLVGIGFRLPISSMALVFALLVLASLLRKGQQLQEDNRLFI</sequence>
<accession>A0A9D1CLE2</accession>
<reference evidence="2" key="1">
    <citation type="submission" date="2020-10" db="EMBL/GenBank/DDBJ databases">
        <authorList>
            <person name="Gilroy R."/>
        </authorList>
    </citation>
    <scope>NUCLEOTIDE SEQUENCE</scope>
    <source>
        <strain evidence="2">13361</strain>
    </source>
</reference>
<proteinExistence type="predicted"/>
<feature type="transmembrane region" description="Helical" evidence="1">
    <location>
        <begin position="278"/>
        <end position="298"/>
    </location>
</feature>
<gene>
    <name evidence="2" type="ORF">IAB74_01905</name>
</gene>
<keyword evidence="1" id="KW-1133">Transmembrane helix</keyword>
<organism evidence="2 3">
    <name type="scientific">Candidatus Faecousia excrementigallinarum</name>
    <dbReference type="NCBI Taxonomy" id="2840806"/>
    <lineage>
        <taxon>Bacteria</taxon>
        <taxon>Bacillati</taxon>
        <taxon>Bacillota</taxon>
        <taxon>Clostridia</taxon>
        <taxon>Eubacteriales</taxon>
        <taxon>Oscillospiraceae</taxon>
        <taxon>Faecousia</taxon>
    </lineage>
</organism>
<reference evidence="2" key="2">
    <citation type="journal article" date="2021" name="PeerJ">
        <title>Extensive microbial diversity within the chicken gut microbiome revealed by metagenomics and culture.</title>
        <authorList>
            <person name="Gilroy R."/>
            <person name="Ravi A."/>
            <person name="Getino M."/>
            <person name="Pursley I."/>
            <person name="Horton D.L."/>
            <person name="Alikhan N.F."/>
            <person name="Baker D."/>
            <person name="Gharbi K."/>
            <person name="Hall N."/>
            <person name="Watson M."/>
            <person name="Adriaenssens E.M."/>
            <person name="Foster-Nyarko E."/>
            <person name="Jarju S."/>
            <person name="Secka A."/>
            <person name="Antonio M."/>
            <person name="Oren A."/>
            <person name="Chaudhuri R.R."/>
            <person name="La Ragione R."/>
            <person name="Hildebrand F."/>
            <person name="Pallen M.J."/>
        </authorList>
    </citation>
    <scope>NUCLEOTIDE SEQUENCE</scope>
    <source>
        <strain evidence="2">13361</strain>
    </source>
</reference>
<dbReference type="EMBL" id="DVFK01000024">
    <property type="protein sequence ID" value="HIQ67250.1"/>
    <property type="molecule type" value="Genomic_DNA"/>
</dbReference>
<evidence type="ECO:0000256" key="1">
    <source>
        <dbReference type="SAM" id="Phobius"/>
    </source>
</evidence>
<keyword evidence="1" id="KW-0812">Transmembrane</keyword>